<dbReference type="EMBL" id="CP099468">
    <property type="protein sequence ID" value="USQ88163.1"/>
    <property type="molecule type" value="Genomic_DNA"/>
</dbReference>
<dbReference type="CDD" id="cd00531">
    <property type="entry name" value="NTF2_like"/>
    <property type="match status" value="1"/>
</dbReference>
<organism evidence="2 4">
    <name type="scientific">Streptomyces phaeoluteigriseus</name>
    <dbReference type="NCBI Taxonomy" id="114686"/>
    <lineage>
        <taxon>Bacteria</taxon>
        <taxon>Bacillati</taxon>
        <taxon>Actinomycetota</taxon>
        <taxon>Actinomycetes</taxon>
        <taxon>Kitasatosporales</taxon>
        <taxon>Streptomycetaceae</taxon>
        <taxon>Streptomyces</taxon>
        <taxon>Streptomyces aurantiacus group</taxon>
    </lineage>
</organism>
<feature type="domain" description="SnoaL-like" evidence="1">
    <location>
        <begin position="6"/>
        <end position="133"/>
    </location>
</feature>
<keyword evidence="5" id="KW-1185">Reference proteome</keyword>
<sequence length="146" mass="16878">MSVTADLYVEVKNFYARQMRVLDDLDIEQFTATFTEDGSVAHPHRGEKVEGREAMRAKMTSMLPMYEGLVTRHWFDHFLIEPAGGAGDDGLRVTYYSLVTQSNAEEEVRFFSSSSVEDRLVRDEKGELRIRERVIHRDNPRHGRVI</sequence>
<dbReference type="Proteomes" id="UP001056374">
    <property type="component" value="Chromosome"/>
</dbReference>
<proteinExistence type="predicted"/>
<reference evidence="2" key="1">
    <citation type="submission" date="2016-11" db="EMBL/GenBank/DDBJ databases">
        <authorList>
            <person name="Jaros S."/>
            <person name="Januszkiewicz K."/>
            <person name="Wedrychowicz H."/>
        </authorList>
    </citation>
    <scope>NUCLEOTIDE SEQUENCE [LARGE SCALE GENOMIC DNA]</scope>
    <source>
        <strain evidence="2">DSM 41896</strain>
    </source>
</reference>
<gene>
    <name evidence="2" type="ORF">BM536_038760</name>
    <name evidence="3" type="ORF">NFX46_33120</name>
</gene>
<dbReference type="OrthoDB" id="9130903at2"/>
<name>A0A1V6MH54_9ACTN</name>
<dbReference type="AlphaFoldDB" id="A0A1V6MH54"/>
<dbReference type="STRING" id="114686.BM536_038760"/>
<reference evidence="3" key="4">
    <citation type="submission" date="2022-06" db="EMBL/GenBank/DDBJ databases">
        <title>Complete genome sequence of soil microorganisms Streptomyces sp. Qhu-M197 isolated from Alpine meadows habitats on the Tibetan Plateau.</title>
        <authorList>
            <person name="Zhang B."/>
            <person name="Xiang X."/>
            <person name="Fan J."/>
        </authorList>
    </citation>
    <scope>NUCLEOTIDE SEQUENCE</scope>
    <source>
        <strain evidence="3">Qhu-M197</strain>
    </source>
</reference>
<dbReference type="SUPFAM" id="SSF54427">
    <property type="entry name" value="NTF2-like"/>
    <property type="match status" value="1"/>
</dbReference>
<evidence type="ECO:0000313" key="2">
    <source>
        <dbReference type="EMBL" id="OQD51676.1"/>
    </source>
</evidence>
<reference evidence="2 4" key="3">
    <citation type="submission" date="2017-02" db="EMBL/GenBank/DDBJ databases">
        <title>Draft genome sequence of Streptomyces phaeoluteigriseus type strain DSM41896.</title>
        <authorList>
            <person name="Salih T.S."/>
            <person name="Algora Gallardo L."/>
            <person name="Melo Santos T."/>
            <person name="Filgueira Martinez S."/>
            <person name="Herron P.R."/>
        </authorList>
    </citation>
    <scope>NUCLEOTIDE SEQUENCE [LARGE SCALE GENOMIC DNA]</scope>
    <source>
        <strain evidence="2 4">DSM 41896</strain>
    </source>
</reference>
<dbReference type="EMBL" id="MPOH02000070">
    <property type="protein sequence ID" value="OQD51676.1"/>
    <property type="molecule type" value="Genomic_DNA"/>
</dbReference>
<dbReference type="Proteomes" id="UP000184286">
    <property type="component" value="Unassembled WGS sequence"/>
</dbReference>
<protein>
    <submittedName>
        <fullName evidence="2">DUF4440 domain-containing protein</fullName>
    </submittedName>
    <submittedName>
        <fullName evidence="3">Nuclear transport factor 2 family protein</fullName>
    </submittedName>
</protein>
<evidence type="ECO:0000259" key="1">
    <source>
        <dbReference type="Pfam" id="PF13577"/>
    </source>
</evidence>
<dbReference type="InterPro" id="IPR032710">
    <property type="entry name" value="NTF2-like_dom_sf"/>
</dbReference>
<accession>A0A1V6MH54</accession>
<dbReference type="RefSeq" id="WP_073498939.1">
    <property type="nucleotide sequence ID" value="NZ_CP099468.1"/>
</dbReference>
<dbReference type="Gene3D" id="3.10.450.50">
    <property type="match status" value="1"/>
</dbReference>
<dbReference type="Pfam" id="PF13577">
    <property type="entry name" value="SnoaL_4"/>
    <property type="match status" value="1"/>
</dbReference>
<evidence type="ECO:0000313" key="4">
    <source>
        <dbReference type="Proteomes" id="UP000184286"/>
    </source>
</evidence>
<evidence type="ECO:0000313" key="3">
    <source>
        <dbReference type="EMBL" id="USQ88163.1"/>
    </source>
</evidence>
<reference evidence="4" key="2">
    <citation type="submission" date="2016-11" db="EMBL/GenBank/DDBJ databases">
        <authorList>
            <person name="Schniete J.K."/>
            <person name="Salih T."/>
            <person name="Algora Gallardo L."/>
            <person name="Martinez Fernandez S."/>
            <person name="Herron P.R."/>
        </authorList>
    </citation>
    <scope>NUCLEOTIDE SEQUENCE [LARGE SCALE GENOMIC DNA]</scope>
    <source>
        <strain evidence="4">DSM 41896</strain>
    </source>
</reference>
<dbReference type="InterPro" id="IPR037401">
    <property type="entry name" value="SnoaL-like"/>
</dbReference>
<evidence type="ECO:0000313" key="5">
    <source>
        <dbReference type="Proteomes" id="UP001056374"/>
    </source>
</evidence>